<evidence type="ECO:0000313" key="2">
    <source>
        <dbReference type="Proteomes" id="UP000593577"/>
    </source>
</evidence>
<organism evidence="1 2">
    <name type="scientific">Gossypium aridum</name>
    <name type="common">American cotton</name>
    <name type="synonym">Erioxylum aridum</name>
    <dbReference type="NCBI Taxonomy" id="34290"/>
    <lineage>
        <taxon>Eukaryota</taxon>
        <taxon>Viridiplantae</taxon>
        <taxon>Streptophyta</taxon>
        <taxon>Embryophyta</taxon>
        <taxon>Tracheophyta</taxon>
        <taxon>Spermatophyta</taxon>
        <taxon>Magnoliopsida</taxon>
        <taxon>eudicotyledons</taxon>
        <taxon>Gunneridae</taxon>
        <taxon>Pentapetalae</taxon>
        <taxon>rosids</taxon>
        <taxon>malvids</taxon>
        <taxon>Malvales</taxon>
        <taxon>Malvaceae</taxon>
        <taxon>Malvoideae</taxon>
        <taxon>Gossypium</taxon>
    </lineage>
</organism>
<dbReference type="PANTHER" id="PTHR33103:SF19">
    <property type="entry name" value="OS09G0544700 PROTEIN"/>
    <property type="match status" value="1"/>
</dbReference>
<feature type="non-terminal residue" evidence="1">
    <location>
        <position position="185"/>
    </location>
</feature>
<protein>
    <submittedName>
        <fullName evidence="1">Uncharacterized protein</fullName>
    </submittedName>
</protein>
<comment type="caution">
    <text evidence="1">The sequence shown here is derived from an EMBL/GenBank/DDBJ whole genome shotgun (WGS) entry which is preliminary data.</text>
</comment>
<dbReference type="InterPro" id="IPR007750">
    <property type="entry name" value="DUF674"/>
</dbReference>
<dbReference type="Proteomes" id="UP000593577">
    <property type="component" value="Unassembled WGS sequence"/>
</dbReference>
<dbReference type="AlphaFoldDB" id="A0A7J8X4Z1"/>
<sequence>KRSKREPTSQDFLCANLEYQIPKIQKISINPWIQVLTIESSNNSRNQGFYRCSNNGCQLYIIEDPKAVCSQRGCTMSNQVKLVKIDHRTCFKSLSSSNEGEEGGYVIRVVTYMVMDDLIVKSLSTISSLGLLKRFSVKNSGALQEKTIKIRMDEAVKLLKASSPSRLCLMISSMERRHMYNVLTL</sequence>
<dbReference type="EMBL" id="JABFAA010000005">
    <property type="protein sequence ID" value="MBA0682160.1"/>
    <property type="molecule type" value="Genomic_DNA"/>
</dbReference>
<gene>
    <name evidence="1" type="ORF">Goari_023900</name>
</gene>
<accession>A0A7J8X4Z1</accession>
<reference evidence="1 2" key="1">
    <citation type="journal article" date="2019" name="Genome Biol. Evol.">
        <title>Insights into the evolution of the New World diploid cottons (Gossypium, subgenus Houzingenia) based on genome sequencing.</title>
        <authorList>
            <person name="Grover C.E."/>
            <person name="Arick M.A. 2nd"/>
            <person name="Thrash A."/>
            <person name="Conover J.L."/>
            <person name="Sanders W.S."/>
            <person name="Peterson D.G."/>
            <person name="Frelichowski J.E."/>
            <person name="Scheffler J.A."/>
            <person name="Scheffler B.E."/>
            <person name="Wendel J.F."/>
        </authorList>
    </citation>
    <scope>NUCLEOTIDE SEQUENCE [LARGE SCALE GENOMIC DNA]</scope>
    <source>
        <strain evidence="1">185</strain>
        <tissue evidence="1">Leaf</tissue>
    </source>
</reference>
<dbReference type="Pfam" id="PF05056">
    <property type="entry name" value="DUF674"/>
    <property type="match status" value="1"/>
</dbReference>
<proteinExistence type="predicted"/>
<name>A0A7J8X4Z1_GOSAI</name>
<keyword evidence="2" id="KW-1185">Reference proteome</keyword>
<dbReference type="PANTHER" id="PTHR33103">
    <property type="entry name" value="OS01G0153900 PROTEIN"/>
    <property type="match status" value="1"/>
</dbReference>
<evidence type="ECO:0000313" key="1">
    <source>
        <dbReference type="EMBL" id="MBA0682160.1"/>
    </source>
</evidence>